<dbReference type="AlphaFoldDB" id="A0AAV4YBB6"/>
<proteinExistence type="predicted"/>
<keyword evidence="1" id="KW-0175">Coiled coil</keyword>
<sequence length="343" mass="40164">MEMETIRKSQKSPRLLTPSSLKKDKKYKSLWTSLWSPSTSKRQTKKDDIESPQLSLEQESSSTDKRSKSFSISQECNESIYSIIEELKLKEDNPEPSLTCETDQNTNVSKIDMSTTQQHEVELNSQFQNIQSTTTIPKKKLFMQQLIRKQKTYTESPRTCEKNARRKEDTRYAKLQLEITQLEAETRKEVKLLNEAKQKHEVEINEYKQKCEILEEANDTCKMQVQELKERTVSYQIRMETLSSEHQKLLQEKNELTEQVEGTKQLEQENQKLLLSLLKVTETLAMERDILLNKVLFQDNQQKELQTTVVDYSLNVGRLQEHISNLSKENFEELIKLQSSECA</sequence>
<feature type="region of interest" description="Disordered" evidence="2">
    <location>
        <begin position="1"/>
        <end position="21"/>
    </location>
</feature>
<evidence type="ECO:0000313" key="3">
    <source>
        <dbReference type="EMBL" id="GIZ04428.1"/>
    </source>
</evidence>
<evidence type="ECO:0000256" key="2">
    <source>
        <dbReference type="SAM" id="MobiDB-lite"/>
    </source>
</evidence>
<organism evidence="3 4">
    <name type="scientific">Caerostris extrusa</name>
    <name type="common">Bark spider</name>
    <name type="synonym">Caerostris bankana</name>
    <dbReference type="NCBI Taxonomy" id="172846"/>
    <lineage>
        <taxon>Eukaryota</taxon>
        <taxon>Metazoa</taxon>
        <taxon>Ecdysozoa</taxon>
        <taxon>Arthropoda</taxon>
        <taxon>Chelicerata</taxon>
        <taxon>Arachnida</taxon>
        <taxon>Araneae</taxon>
        <taxon>Araneomorphae</taxon>
        <taxon>Entelegynae</taxon>
        <taxon>Araneoidea</taxon>
        <taxon>Araneidae</taxon>
        <taxon>Caerostris</taxon>
    </lineage>
</organism>
<feature type="region of interest" description="Disordered" evidence="2">
    <location>
        <begin position="37"/>
        <end position="70"/>
    </location>
</feature>
<dbReference type="Proteomes" id="UP001054945">
    <property type="component" value="Unassembled WGS sequence"/>
</dbReference>
<feature type="compositionally biased region" description="Low complexity" evidence="2">
    <location>
        <begin position="51"/>
        <end position="61"/>
    </location>
</feature>
<feature type="coiled-coil region" evidence="1">
    <location>
        <begin position="165"/>
        <end position="266"/>
    </location>
</feature>
<accession>A0AAV4YBB6</accession>
<reference evidence="3 4" key="1">
    <citation type="submission" date="2021-06" db="EMBL/GenBank/DDBJ databases">
        <title>Caerostris extrusa draft genome.</title>
        <authorList>
            <person name="Kono N."/>
            <person name="Arakawa K."/>
        </authorList>
    </citation>
    <scope>NUCLEOTIDE SEQUENCE [LARGE SCALE GENOMIC DNA]</scope>
</reference>
<evidence type="ECO:0000256" key="1">
    <source>
        <dbReference type="SAM" id="Coils"/>
    </source>
</evidence>
<protein>
    <submittedName>
        <fullName evidence="3">Uncharacterized protein</fullName>
    </submittedName>
</protein>
<gene>
    <name evidence="3" type="primary">AVEN_126458_1</name>
    <name evidence="3" type="ORF">CEXT_449421</name>
</gene>
<evidence type="ECO:0000313" key="4">
    <source>
        <dbReference type="Proteomes" id="UP001054945"/>
    </source>
</evidence>
<dbReference type="EMBL" id="BPLR01001735">
    <property type="protein sequence ID" value="GIZ04428.1"/>
    <property type="molecule type" value="Genomic_DNA"/>
</dbReference>
<keyword evidence="4" id="KW-1185">Reference proteome</keyword>
<comment type="caution">
    <text evidence="3">The sequence shown here is derived from an EMBL/GenBank/DDBJ whole genome shotgun (WGS) entry which is preliminary data.</text>
</comment>
<name>A0AAV4YBB6_CAEEX</name>